<dbReference type="Proteomes" id="UP000887576">
    <property type="component" value="Unplaced"/>
</dbReference>
<dbReference type="WBParaSite" id="JU765_v2.g6640.t1">
    <property type="protein sequence ID" value="JU765_v2.g6640.t1"/>
    <property type="gene ID" value="JU765_v2.g6640"/>
</dbReference>
<protein>
    <submittedName>
        <fullName evidence="2">Uncharacterized protein</fullName>
    </submittedName>
</protein>
<accession>A0AC34RG42</accession>
<evidence type="ECO:0000313" key="1">
    <source>
        <dbReference type="Proteomes" id="UP000887576"/>
    </source>
</evidence>
<proteinExistence type="predicted"/>
<evidence type="ECO:0000313" key="2">
    <source>
        <dbReference type="WBParaSite" id="JU765_v2.g6640.t1"/>
    </source>
</evidence>
<name>A0AC34RG42_9BILA</name>
<reference evidence="2" key="1">
    <citation type="submission" date="2022-11" db="UniProtKB">
        <authorList>
            <consortium name="WormBaseParasite"/>
        </authorList>
    </citation>
    <scope>IDENTIFICATION</scope>
</reference>
<organism evidence="1 2">
    <name type="scientific">Panagrolaimus sp. JU765</name>
    <dbReference type="NCBI Taxonomy" id="591449"/>
    <lineage>
        <taxon>Eukaryota</taxon>
        <taxon>Metazoa</taxon>
        <taxon>Ecdysozoa</taxon>
        <taxon>Nematoda</taxon>
        <taxon>Chromadorea</taxon>
        <taxon>Rhabditida</taxon>
        <taxon>Tylenchina</taxon>
        <taxon>Panagrolaimomorpha</taxon>
        <taxon>Panagrolaimoidea</taxon>
        <taxon>Panagrolaimidae</taxon>
        <taxon>Panagrolaimus</taxon>
    </lineage>
</organism>
<sequence length="204" mass="22559">MTVDEKPQDVKLEEVGTEWKFVLKYGESFSCYLIVATTDPVIKFRFNRPSKITDLMELNLFFNAHPAKVIDIHHYKDDLVDVEAGNTKLARSPETSYNMFFNGDGKFGIEGGEETGTLSQTLETKDWNGKNTPATDKATTAIIGGVCGGIGIIVVGAIIIGVYCYCKKKAAKPKHENQDEMHTAIRMPDEKKAGEMVMESAKGE</sequence>